<evidence type="ECO:0008006" key="5">
    <source>
        <dbReference type="Google" id="ProtNLM"/>
    </source>
</evidence>
<dbReference type="AlphaFoldDB" id="A0A9N7VLS5"/>
<dbReference type="PANTHER" id="PTHR21549:SF1">
    <property type="entry name" value="COILED-COIL DOMAIN-CONTAINING PROTEIN 148"/>
    <property type="match status" value="1"/>
</dbReference>
<comment type="caution">
    <text evidence="3">The sequence shown here is derived from an EMBL/GenBank/DDBJ whole genome shotgun (WGS) entry which is preliminary data.</text>
</comment>
<keyword evidence="1 2" id="KW-0175">Coiled coil</keyword>
<organism evidence="3 4">
    <name type="scientific">Pleuronectes platessa</name>
    <name type="common">European plaice</name>
    <dbReference type="NCBI Taxonomy" id="8262"/>
    <lineage>
        <taxon>Eukaryota</taxon>
        <taxon>Metazoa</taxon>
        <taxon>Chordata</taxon>
        <taxon>Craniata</taxon>
        <taxon>Vertebrata</taxon>
        <taxon>Euteleostomi</taxon>
        <taxon>Actinopterygii</taxon>
        <taxon>Neopterygii</taxon>
        <taxon>Teleostei</taxon>
        <taxon>Neoteleostei</taxon>
        <taxon>Acanthomorphata</taxon>
        <taxon>Carangaria</taxon>
        <taxon>Pleuronectiformes</taxon>
        <taxon>Pleuronectoidei</taxon>
        <taxon>Pleuronectidae</taxon>
        <taxon>Pleuronectes</taxon>
    </lineage>
</organism>
<protein>
    <recommendedName>
        <fullName evidence="5">Coiled-coil domain containing 148</fullName>
    </recommendedName>
</protein>
<sequence>MVTIGDEGGSLSTSAWQQHLFFPMHQSHACGRVELASIAEEEEEEEKAKKNATPPLLLQRLKSQPGCAVRERCMTSVGMWGKHSRLAATGARGRSPARFGLLNQPMGEEVIVSLVTNLVNTAQRLAQEPMMWVQKIQCAAKATKESSILRQHRQVWSSECPRLRKAEEKAENDLHDFLEQIRPSSTTDTAIFSLKDYELFLEREREAFRTATVEPVHQLRGDLLFRLEEVQHQRLTLQPSNWEPVIQQIEFVKDQQKDITAKLHSDYIELEDQIKCLGLEKYLTSSSEALVDIESIPEEVLNSDCPYPELKDSLIQAFLSMSERYQSRLHSLQEQLEGTDRFCGWSPHDHLRYQFTTLQYNHGLPNHRALCMDILQRLFPEKSRRQLMDHERVWDWQRFTQVQLNVVTQQRQRDQEELLARALVTLQEAKHAHQEELEHHIDRQNQQEICSNLREKLQQWRAQQEEVTKLEAAIADRQQAEEEARLKREQEKSAAIRSQQKAKVRQFYLKQEKRREELEHRDQERLANLRSVMEEQARKDKERVQFRADMLQRRAEEREARELEHQREEEEKQNRLEALRNQVGVVAEADPERMMADTEAWRIRLLNVKECELQRPLYSINTYTDKQIVSDPRVRVEQALREAGLHQSPYAKEVLSVLQPPKPPRRDTKSVIKF</sequence>
<evidence type="ECO:0000313" key="3">
    <source>
        <dbReference type="EMBL" id="CAB1454626.1"/>
    </source>
</evidence>
<accession>A0A9N7VLS5</accession>
<evidence type="ECO:0000256" key="2">
    <source>
        <dbReference type="SAM" id="Coils"/>
    </source>
</evidence>
<name>A0A9N7VLS5_PLEPL</name>
<dbReference type="InterPro" id="IPR039902">
    <property type="entry name" value="CCDC148/CCDC112"/>
</dbReference>
<evidence type="ECO:0000256" key="1">
    <source>
        <dbReference type="ARBA" id="ARBA00023054"/>
    </source>
</evidence>
<dbReference type="EMBL" id="CADEAL010004220">
    <property type="protein sequence ID" value="CAB1454626.1"/>
    <property type="molecule type" value="Genomic_DNA"/>
</dbReference>
<dbReference type="PANTHER" id="PTHR21549">
    <property type="entry name" value="MUTATED IN BLADDER CANCER 1"/>
    <property type="match status" value="1"/>
</dbReference>
<dbReference type="Proteomes" id="UP001153269">
    <property type="component" value="Unassembled WGS sequence"/>
</dbReference>
<proteinExistence type="predicted"/>
<feature type="coiled-coil region" evidence="2">
    <location>
        <begin position="443"/>
        <end position="492"/>
    </location>
</feature>
<keyword evidence="4" id="KW-1185">Reference proteome</keyword>
<gene>
    <name evidence="3" type="ORF">PLEPLA_LOCUS42392</name>
</gene>
<feature type="coiled-coil region" evidence="2">
    <location>
        <begin position="548"/>
        <end position="582"/>
    </location>
</feature>
<evidence type="ECO:0000313" key="4">
    <source>
        <dbReference type="Proteomes" id="UP001153269"/>
    </source>
</evidence>
<reference evidence="3" key="1">
    <citation type="submission" date="2020-03" db="EMBL/GenBank/DDBJ databases">
        <authorList>
            <person name="Weist P."/>
        </authorList>
    </citation>
    <scope>NUCLEOTIDE SEQUENCE</scope>
</reference>